<keyword evidence="2" id="KW-1185">Reference proteome</keyword>
<organism evidence="1 2">
    <name type="scientific">Pandoraea anhela</name>
    <dbReference type="NCBI Taxonomy" id="2508295"/>
    <lineage>
        <taxon>Bacteria</taxon>
        <taxon>Pseudomonadati</taxon>
        <taxon>Pseudomonadota</taxon>
        <taxon>Betaproteobacteria</taxon>
        <taxon>Burkholderiales</taxon>
        <taxon>Burkholderiaceae</taxon>
        <taxon>Pandoraea</taxon>
    </lineage>
</organism>
<reference evidence="1 2" key="1">
    <citation type="submission" date="2019-08" db="EMBL/GenBank/DDBJ databases">
        <authorList>
            <person name="Peeters C."/>
        </authorList>
    </citation>
    <scope>NUCLEOTIDE SEQUENCE [LARGE SCALE GENOMIC DNA]</scope>
    <source>
        <strain evidence="1 2">LMG 31108</strain>
    </source>
</reference>
<dbReference type="Proteomes" id="UP000406256">
    <property type="component" value="Unassembled WGS sequence"/>
</dbReference>
<dbReference type="AlphaFoldDB" id="A0A5E4VQG9"/>
<protein>
    <submittedName>
        <fullName evidence="1">Uncharacterized protein</fullName>
    </submittedName>
</protein>
<accession>A0A5E4VQG9</accession>
<evidence type="ECO:0000313" key="1">
    <source>
        <dbReference type="EMBL" id="VVE14461.1"/>
    </source>
</evidence>
<name>A0A5E4VQG9_9BURK</name>
<proteinExistence type="predicted"/>
<gene>
    <name evidence="1" type="ORF">PAN31108_02796</name>
</gene>
<dbReference type="EMBL" id="CABPSB010000009">
    <property type="protein sequence ID" value="VVE14461.1"/>
    <property type="molecule type" value="Genomic_DNA"/>
</dbReference>
<sequence>MPPPPPPTSTEAIAWLIDLADQGVRAPSTGPAHKQLFTLVGQQARQHWLTDRLDTASTINFLTGLNRHLQTIQDPLVQRTAQALDRKIGGLRSHGPEGPPATRLNDNVNGRKWESAFAETLATNPSRGMLRSATDMRRLLSTVLARCTPEQQTAVALGTVNRIESAYPGSWLNDDMASTRLLEEATPAALRAFLNTPATDGPSCMATYLVACRLLAAMQDDAPNVATWKAASDKNYEALLDERGEEKFPEDGYQTGPNVGMLMRHQISPNFVNYDDEEDVRGVLSSVTDFDARTPQIDAALETGRPSIWGSSGTTNFILHFLADAVQDRQTADAVKRMDMNHMVLGLATMVMHDGGHSLYEVLRVLDQTADKLPDPVRQPLAPARVPASNYAAFFNRFAHDPETTQLLRTANEQAWQSTLAYRRELRA</sequence>
<evidence type="ECO:0000313" key="2">
    <source>
        <dbReference type="Proteomes" id="UP000406256"/>
    </source>
</evidence>